<evidence type="ECO:0000256" key="1">
    <source>
        <dbReference type="SAM" id="MobiDB-lite"/>
    </source>
</evidence>
<reference evidence="5" key="2">
    <citation type="submission" date="2020-04" db="EMBL/GenBank/DDBJ databases">
        <authorList>
            <consortium name="NCBI Genome Project"/>
        </authorList>
    </citation>
    <scope>NUCLEOTIDE SEQUENCE</scope>
    <source>
        <strain evidence="5">CBS 342.82</strain>
    </source>
</reference>
<dbReference type="OrthoDB" id="20872at2759"/>
<protein>
    <submittedName>
        <fullName evidence="5">HET-domain-containing protein</fullName>
    </submittedName>
</protein>
<sequence length="581" mass="65296">MRLLRADKLKVKSFSDLEISTCRYAILSHCWSRDAADEVLFDDIQNGSAEKRKAYPKLKGFMNQAKHDGYEWVWVDTCCIDKSSSSELSEAINSMFSWYQNAAKCYAYIEEETIFSVADLGSAKWFTRSWTLQELIGPTDLVFYDRKWIVIGSKRDKEISALVSKITSIDESILTGVSQLTTISIAKRMSWAANRIATRREDTAYSLMGIFDVNMPMLYGEGAVKAFHRLQEQIMRESNDHSIFAWRSKDGKTVAVHGLLADSPQDFAQATDIISYHDWEDASPFQLSNRGLRMELHLTELPDGTFAAALNCPVPSQARGYHGFVALKLRRLPVGINQYARVQCDALIGLTQRGPLQTVYVRQAPSVHDQDAIMPWHFFSLRSLHTAGQTFELAGAAHHVTLTPDEQHNTPPPSLASARWVAAGTISAFHVIKRARRVSAALGFCRPADNATFTLLLGCRTDLEVGFDVSSRPYDKLGEIEDAFNPQPSGSWMEIGTHRVRVDVEHKIDTPRKLYVIDITITSIARLEPAPTLDVSAPPNSSDLFNTVFELMDKASSQRIPRRNASRLHQQGFKGNESRNW</sequence>
<gene>
    <name evidence="5" type="ORF">K489DRAFT_2680</name>
</gene>
<proteinExistence type="predicted"/>
<feature type="region of interest" description="Disordered" evidence="1">
    <location>
        <begin position="559"/>
        <end position="581"/>
    </location>
</feature>
<keyword evidence="4" id="KW-1185">Reference proteome</keyword>
<dbReference type="InterPro" id="IPR058525">
    <property type="entry name" value="DUF8212"/>
</dbReference>
<organism evidence="5">
    <name type="scientific">Dissoconium aciculare CBS 342.82</name>
    <dbReference type="NCBI Taxonomy" id="1314786"/>
    <lineage>
        <taxon>Eukaryota</taxon>
        <taxon>Fungi</taxon>
        <taxon>Dikarya</taxon>
        <taxon>Ascomycota</taxon>
        <taxon>Pezizomycotina</taxon>
        <taxon>Dothideomycetes</taxon>
        <taxon>Dothideomycetidae</taxon>
        <taxon>Mycosphaerellales</taxon>
        <taxon>Dissoconiaceae</taxon>
        <taxon>Dissoconium</taxon>
    </lineage>
</organism>
<dbReference type="Proteomes" id="UP000504637">
    <property type="component" value="Unplaced"/>
</dbReference>
<dbReference type="GeneID" id="54357893"/>
<accession>A0A6J3MJ67</accession>
<name>A0A6J3MJ67_9PEZI</name>
<reference evidence="5" key="1">
    <citation type="submission" date="2020-01" db="EMBL/GenBank/DDBJ databases">
        <authorList>
            <consortium name="DOE Joint Genome Institute"/>
            <person name="Haridas S."/>
            <person name="Albert R."/>
            <person name="Binder M."/>
            <person name="Bloem J."/>
            <person name="Labutti K."/>
            <person name="Salamov A."/>
            <person name="Andreopoulos B."/>
            <person name="Baker S.E."/>
            <person name="Barry K."/>
            <person name="Bills G."/>
            <person name="Bluhm B.H."/>
            <person name="Cannon C."/>
            <person name="Castanera R."/>
            <person name="Culley D.E."/>
            <person name="Daum C."/>
            <person name="Ezra D."/>
            <person name="Gonzalez J.B."/>
            <person name="Henrissat B."/>
            <person name="Kuo A."/>
            <person name="Liang C."/>
            <person name="Lipzen A."/>
            <person name="Lutzoni F."/>
            <person name="Magnuson J."/>
            <person name="Mondo S."/>
            <person name="Nolan M."/>
            <person name="Ohm R."/>
            <person name="Pangilinan J."/>
            <person name="Park H.-J."/>
            <person name="Ramirez L."/>
            <person name="Alfaro M."/>
            <person name="Sun H."/>
            <person name="Tritt A."/>
            <person name="Yoshinaga Y."/>
            <person name="Zwiers L.-H."/>
            <person name="Turgeon B.G."/>
            <person name="Goodwin S.B."/>
            <person name="Spatafora J.W."/>
            <person name="Crous P.W."/>
            <person name="Grigoriev I.V."/>
        </authorList>
    </citation>
    <scope>NUCLEOTIDE SEQUENCE</scope>
    <source>
        <strain evidence="5">CBS 342.82</strain>
    </source>
</reference>
<dbReference type="Pfam" id="PF06985">
    <property type="entry name" value="HET"/>
    <property type="match status" value="1"/>
</dbReference>
<evidence type="ECO:0000313" key="5">
    <source>
        <dbReference type="RefSeq" id="XP_033464008.1"/>
    </source>
</evidence>
<evidence type="ECO:0000313" key="4">
    <source>
        <dbReference type="Proteomes" id="UP000504637"/>
    </source>
</evidence>
<dbReference type="AlphaFoldDB" id="A0A6J3MJ67"/>
<dbReference type="RefSeq" id="XP_033464008.1">
    <property type="nucleotide sequence ID" value="XM_033600093.1"/>
</dbReference>
<reference evidence="5" key="3">
    <citation type="submission" date="2025-08" db="UniProtKB">
        <authorList>
            <consortium name="RefSeq"/>
        </authorList>
    </citation>
    <scope>IDENTIFICATION</scope>
    <source>
        <strain evidence="5">CBS 342.82</strain>
    </source>
</reference>
<dbReference type="Pfam" id="PF26640">
    <property type="entry name" value="DUF8212"/>
    <property type="match status" value="1"/>
</dbReference>
<feature type="domain" description="DUF8212" evidence="3">
    <location>
        <begin position="225"/>
        <end position="299"/>
    </location>
</feature>
<feature type="domain" description="Heterokaryon incompatibility" evidence="2">
    <location>
        <begin position="24"/>
        <end position="112"/>
    </location>
</feature>
<dbReference type="InterPro" id="IPR010730">
    <property type="entry name" value="HET"/>
</dbReference>
<dbReference type="PANTHER" id="PTHR10622:SF10">
    <property type="entry name" value="HET DOMAIN-CONTAINING PROTEIN"/>
    <property type="match status" value="1"/>
</dbReference>
<evidence type="ECO:0000259" key="3">
    <source>
        <dbReference type="Pfam" id="PF26640"/>
    </source>
</evidence>
<evidence type="ECO:0000259" key="2">
    <source>
        <dbReference type="Pfam" id="PF06985"/>
    </source>
</evidence>
<dbReference type="PANTHER" id="PTHR10622">
    <property type="entry name" value="HET DOMAIN-CONTAINING PROTEIN"/>
    <property type="match status" value="1"/>
</dbReference>